<feature type="domain" description="Plastocyanin-like" evidence="14">
    <location>
        <begin position="599"/>
        <end position="706"/>
    </location>
</feature>
<comment type="cofactor">
    <cofactor evidence="2 12">
        <name>Cu(2+)</name>
        <dbReference type="ChEBI" id="CHEBI:29036"/>
    </cofactor>
</comment>
<evidence type="ECO:0000256" key="11">
    <source>
        <dbReference type="ARBA" id="ARBA00049340"/>
    </source>
</evidence>
<dbReference type="Proteomes" id="UP000009159">
    <property type="component" value="Chromosome"/>
</dbReference>
<keyword evidence="9" id="KW-0560">Oxidoreductase</keyword>
<dbReference type="PANTHER" id="PTHR11709">
    <property type="entry name" value="MULTI-COPPER OXIDASE"/>
    <property type="match status" value="1"/>
</dbReference>
<dbReference type="InterPro" id="IPR008972">
    <property type="entry name" value="Cupredoxin"/>
</dbReference>
<feature type="transmembrane region" description="Helical" evidence="13">
    <location>
        <begin position="245"/>
        <end position="263"/>
    </location>
</feature>
<feature type="transmembrane region" description="Helical" evidence="13">
    <location>
        <begin position="43"/>
        <end position="62"/>
    </location>
</feature>
<dbReference type="EMBL" id="CP000511">
    <property type="protein sequence ID" value="ABM14417.1"/>
    <property type="molecule type" value="Genomic_DNA"/>
</dbReference>
<gene>
    <name evidence="16" type="ordered locus">Mvan_3626</name>
</gene>
<evidence type="ECO:0000256" key="6">
    <source>
        <dbReference type="ARBA" id="ARBA00017290"/>
    </source>
</evidence>
<keyword evidence="13" id="KW-1133">Transmembrane helix</keyword>
<feature type="transmembrane region" description="Helical" evidence="13">
    <location>
        <begin position="83"/>
        <end position="101"/>
    </location>
</feature>
<dbReference type="EC" id="1.7.2.1" evidence="5"/>
<feature type="transmembrane region" description="Helical" evidence="13">
    <location>
        <begin position="107"/>
        <end position="125"/>
    </location>
</feature>
<evidence type="ECO:0000256" key="5">
    <source>
        <dbReference type="ARBA" id="ARBA00011882"/>
    </source>
</evidence>
<dbReference type="GO" id="GO:0005507">
    <property type="term" value="F:copper ion binding"/>
    <property type="evidence" value="ECO:0007669"/>
    <property type="project" value="InterPro"/>
</dbReference>
<keyword evidence="7 12" id="KW-0479">Metal-binding</keyword>
<reference evidence="16" key="1">
    <citation type="submission" date="2006-12" db="EMBL/GenBank/DDBJ databases">
        <title>Complete sequence of Mycobacterium vanbaalenii PYR-1.</title>
        <authorList>
            <consortium name="US DOE Joint Genome Institute"/>
            <person name="Copeland A."/>
            <person name="Lucas S."/>
            <person name="Lapidus A."/>
            <person name="Barry K."/>
            <person name="Detter J.C."/>
            <person name="Glavina del Rio T."/>
            <person name="Hammon N."/>
            <person name="Israni S."/>
            <person name="Dalin E."/>
            <person name="Tice H."/>
            <person name="Pitluck S."/>
            <person name="Singan V."/>
            <person name="Schmutz J."/>
            <person name="Larimer F."/>
            <person name="Land M."/>
            <person name="Hauser L."/>
            <person name="Kyrpides N."/>
            <person name="Anderson I.J."/>
            <person name="Miller C."/>
            <person name="Richardson P."/>
        </authorList>
    </citation>
    <scope>NUCLEOTIDE SEQUENCE [LARGE SCALE GENOMIC DNA]</scope>
    <source>
        <strain evidence="16">PYR-1</strain>
    </source>
</reference>
<feature type="transmembrane region" description="Helical" evidence="13">
    <location>
        <begin position="180"/>
        <end position="201"/>
    </location>
</feature>
<dbReference type="InterPro" id="IPR011707">
    <property type="entry name" value="Cu-oxidase-like_N"/>
</dbReference>
<feature type="transmembrane region" description="Helical" evidence="13">
    <location>
        <begin position="146"/>
        <end position="168"/>
    </location>
</feature>
<feature type="binding site" description="type 1 copper site" evidence="12">
    <location>
        <position position="683"/>
    </location>
    <ligand>
        <name>Cu cation</name>
        <dbReference type="ChEBI" id="CHEBI:23378"/>
        <label>1</label>
    </ligand>
</feature>
<evidence type="ECO:0000256" key="7">
    <source>
        <dbReference type="ARBA" id="ARBA00022723"/>
    </source>
</evidence>
<protein>
    <recommendedName>
        <fullName evidence="6">Copper-containing nitrite reductase</fullName>
        <ecNumber evidence="5">1.7.2.1</ecNumber>
    </recommendedName>
</protein>
<keyword evidence="10 12" id="KW-0186">Copper</keyword>
<dbReference type="InterPro" id="IPR028096">
    <property type="entry name" value="EfeO_Cupredoxin"/>
</dbReference>
<dbReference type="GO" id="GO:0050421">
    <property type="term" value="F:nitrite reductase (NO-forming) activity"/>
    <property type="evidence" value="ECO:0007669"/>
    <property type="project" value="UniProtKB-EC"/>
</dbReference>
<feature type="binding site" description="type 1 copper site" evidence="12">
    <location>
        <position position="644"/>
    </location>
    <ligand>
        <name>Cu cation</name>
        <dbReference type="ChEBI" id="CHEBI:23378"/>
        <label>1</label>
    </ligand>
</feature>
<evidence type="ECO:0000256" key="9">
    <source>
        <dbReference type="ARBA" id="ARBA00023002"/>
    </source>
</evidence>
<evidence type="ECO:0000259" key="14">
    <source>
        <dbReference type="Pfam" id="PF07732"/>
    </source>
</evidence>
<dbReference type="HOGENOM" id="CLU_012480_0_0_11"/>
<feature type="binding site" description="type 1 copper site" evidence="12">
    <location>
        <position position="839"/>
    </location>
    <ligand>
        <name>Cu cation</name>
        <dbReference type="ChEBI" id="CHEBI:23378"/>
        <label>1</label>
    </ligand>
</feature>
<evidence type="ECO:0000256" key="8">
    <source>
        <dbReference type="ARBA" id="ARBA00022737"/>
    </source>
</evidence>
<name>A1TB67_MYCVP</name>
<dbReference type="Gene3D" id="2.60.40.420">
    <property type="entry name" value="Cupredoxins - blue copper proteins"/>
    <property type="match status" value="3"/>
</dbReference>
<comment type="cofactor">
    <cofactor evidence="1 12">
        <name>Cu(+)</name>
        <dbReference type="ChEBI" id="CHEBI:49552"/>
    </cofactor>
</comment>
<proteinExistence type="inferred from homology"/>
<comment type="similarity">
    <text evidence="3">Belongs to the multicopper oxidase family.</text>
</comment>
<evidence type="ECO:0000256" key="2">
    <source>
        <dbReference type="ARBA" id="ARBA00001973"/>
    </source>
</evidence>
<feature type="binding site" description="type 1 copper site" evidence="12">
    <location>
        <position position="649"/>
    </location>
    <ligand>
        <name>Cu cation</name>
        <dbReference type="ChEBI" id="CHEBI:23378"/>
        <label>1</label>
    </ligand>
</feature>
<evidence type="ECO:0000313" key="16">
    <source>
        <dbReference type="EMBL" id="ABM14417.1"/>
    </source>
</evidence>
<feature type="transmembrane region" description="Helical" evidence="13">
    <location>
        <begin position="314"/>
        <end position="339"/>
    </location>
</feature>
<dbReference type="AlphaFoldDB" id="A1TB67"/>
<dbReference type="eggNOG" id="COG2132">
    <property type="taxonomic scope" value="Bacteria"/>
</dbReference>
<evidence type="ECO:0000313" key="17">
    <source>
        <dbReference type="Proteomes" id="UP000009159"/>
    </source>
</evidence>
<evidence type="ECO:0000256" key="1">
    <source>
        <dbReference type="ARBA" id="ARBA00001960"/>
    </source>
</evidence>
<evidence type="ECO:0000256" key="10">
    <source>
        <dbReference type="ARBA" id="ARBA00023008"/>
    </source>
</evidence>
<dbReference type="CDD" id="cd11020">
    <property type="entry name" value="CuRO_1_CuNIR"/>
    <property type="match status" value="1"/>
</dbReference>
<evidence type="ECO:0000256" key="13">
    <source>
        <dbReference type="SAM" id="Phobius"/>
    </source>
</evidence>
<keyword evidence="13" id="KW-0472">Membrane</keyword>
<keyword evidence="8" id="KW-0677">Repeat</keyword>
<keyword evidence="13" id="KW-0812">Transmembrane</keyword>
<accession>A1TB67</accession>
<evidence type="ECO:0000256" key="4">
    <source>
        <dbReference type="ARBA" id="ARBA00011233"/>
    </source>
</evidence>
<feature type="domain" description="EfeO-type cupredoxin-like" evidence="15">
    <location>
        <begin position="431"/>
        <end position="514"/>
    </location>
</feature>
<dbReference type="KEGG" id="mva:Mvan_3626"/>
<dbReference type="InterPro" id="IPR045087">
    <property type="entry name" value="Cu-oxidase_fam"/>
</dbReference>
<organism evidence="16 17">
    <name type="scientific">Mycolicibacterium vanbaalenii (strain DSM 7251 / JCM 13017 / BCRC 16820 / KCTC 9966 / NRRL B-24157 / PYR-1)</name>
    <name type="common">Mycobacterium vanbaalenii</name>
    <dbReference type="NCBI Taxonomy" id="350058"/>
    <lineage>
        <taxon>Bacteria</taxon>
        <taxon>Bacillati</taxon>
        <taxon>Actinomycetota</taxon>
        <taxon>Actinomycetes</taxon>
        <taxon>Mycobacteriales</taxon>
        <taxon>Mycobacteriaceae</taxon>
        <taxon>Mycolicibacterium</taxon>
    </lineage>
</organism>
<dbReference type="STRING" id="350058.Mvan_3626"/>
<evidence type="ECO:0000256" key="12">
    <source>
        <dbReference type="PIRSR" id="PIRSR601287-1"/>
    </source>
</evidence>
<dbReference type="PRINTS" id="PR00695">
    <property type="entry name" value="CUNO2RDTASE"/>
</dbReference>
<evidence type="ECO:0000256" key="3">
    <source>
        <dbReference type="ARBA" id="ARBA00010609"/>
    </source>
</evidence>
<dbReference type="Pfam" id="PF13473">
    <property type="entry name" value="Cupredoxin_1"/>
    <property type="match status" value="1"/>
</dbReference>
<feature type="binding site" description="type 1 copper site" evidence="12">
    <location>
        <position position="692"/>
    </location>
    <ligand>
        <name>Cu cation</name>
        <dbReference type="ChEBI" id="CHEBI:23378"/>
        <label>1</label>
    </ligand>
</feature>
<feature type="transmembrane region" description="Helical" evidence="13">
    <location>
        <begin position="351"/>
        <end position="374"/>
    </location>
</feature>
<comment type="catalytic activity">
    <reaction evidence="11">
        <text>nitric oxide + Fe(III)-[cytochrome c] + H2O = Fe(II)-[cytochrome c] + nitrite + 2 H(+)</text>
        <dbReference type="Rhea" id="RHEA:15233"/>
        <dbReference type="Rhea" id="RHEA-COMP:10350"/>
        <dbReference type="Rhea" id="RHEA-COMP:14399"/>
        <dbReference type="ChEBI" id="CHEBI:15377"/>
        <dbReference type="ChEBI" id="CHEBI:15378"/>
        <dbReference type="ChEBI" id="CHEBI:16301"/>
        <dbReference type="ChEBI" id="CHEBI:16480"/>
        <dbReference type="ChEBI" id="CHEBI:29033"/>
        <dbReference type="ChEBI" id="CHEBI:29034"/>
        <dbReference type="EC" id="1.7.2.1"/>
    </reaction>
</comment>
<dbReference type="CDD" id="cd04208">
    <property type="entry name" value="CuRO_2_CuNIR"/>
    <property type="match status" value="1"/>
</dbReference>
<feature type="binding site" description="type 1 copper site" evidence="12">
    <location>
        <position position="697"/>
    </location>
    <ligand>
        <name>Cu cation</name>
        <dbReference type="ChEBI" id="CHEBI:23378"/>
        <label>1</label>
    </ligand>
</feature>
<dbReference type="PANTHER" id="PTHR11709:SF394">
    <property type="entry name" value="FI03373P-RELATED"/>
    <property type="match status" value="1"/>
</dbReference>
<feature type="transmembrane region" description="Helical" evidence="13">
    <location>
        <begin position="423"/>
        <end position="441"/>
    </location>
</feature>
<dbReference type="eggNOG" id="COG4454">
    <property type="taxonomic scope" value="Bacteria"/>
</dbReference>
<dbReference type="Pfam" id="PF07732">
    <property type="entry name" value="Cu-oxidase_3"/>
    <property type="match status" value="1"/>
</dbReference>
<comment type="subunit">
    <text evidence="4">Homotrimer.</text>
</comment>
<sequence>MTAQAPRRRNSLRGPVFLWANVVVLGWLAVSVGLLAAHSWLGLPGWVAVHALLLGAVTNAIVIWSEHFAVAWCRMPSPPQRRLALGLTALNLCVIAVLVGVSTDTAALTGVGGTGITVIAVVHTVHLRRATRSTRSEAPGTFGYLIGFYGAAGIMLASGAVLGALLALGSGQWYVRLWSAHVHLTLLGWVGLTVLGTMLTLWPTTLRARIGSDTHTAARRALPVLCAGLALTAAGMLAAVVWLTAAGLLCYAVGVGVVAVPLVRSAVARRPQGPAAWMLGAATGWLAAAVVYEAGRLLVAGSVQALPAVTAETLPILIVGFTAQVLMGALTQLLPMLVGRGPAEHKVVAELLCAGWPARVAAINVAVPLVAGNWPDPLPLLGWVLAAAAVATFVVQALRVALPMARRGSISAQRQRIPGTGTGVVAGLAVVVLAVAVAATGHDAPTQTVTSGPTRTVDVTLQAMRMNPDVVEVAAGARLVLRVTNVDAMPHDLRVETGEKTPVLGQGETATLDLGVIDGPRQAWCTVAGHRAAGMTMTIRTDGGETASTHDTHSPGDMGAAMPAALDLGADPSPGWTPRDARLQPVAGTVHKIELTVAERDVEVAPGRFERRWTFGGSAPGPTLHGRVGDQFEITLVNDGTMGHSIDFHAGMLAPDVPMRTIAPGERLTYRFTAHHAGAWLYHCSTMPMALHIANGMFGAVIIDPPGLAPVDREYVLVSSQLYLGEPGSQTQTDNLRAGQPDGWAFNGMAAQYDHAPLTAVVGERARIWVVNAGPGDSTAFHVVGGQFDTVYSEGAWLLRPSVGTEKSGAAQVLNLAPAQGGFVELTFPEAGNYPFVDHDMRHGENGAHGVIAVAG</sequence>
<dbReference type="InterPro" id="IPR001287">
    <property type="entry name" value="NO2-reductase_Cu"/>
</dbReference>
<keyword evidence="17" id="KW-1185">Reference proteome</keyword>
<feature type="transmembrane region" description="Helical" evidence="13">
    <location>
        <begin position="221"/>
        <end position="239"/>
    </location>
</feature>
<dbReference type="SUPFAM" id="SSF49503">
    <property type="entry name" value="Cupredoxins"/>
    <property type="match status" value="3"/>
</dbReference>
<feature type="transmembrane region" description="Helical" evidence="13">
    <location>
        <begin position="380"/>
        <end position="402"/>
    </location>
</feature>
<feature type="binding site" description="type 1 copper site" evidence="12">
    <location>
        <position position="684"/>
    </location>
    <ligand>
        <name>Cu cation</name>
        <dbReference type="ChEBI" id="CHEBI:23378"/>
        <label>1</label>
    </ligand>
</feature>
<feature type="transmembrane region" description="Helical" evidence="13">
    <location>
        <begin position="275"/>
        <end position="294"/>
    </location>
</feature>
<evidence type="ECO:0000259" key="15">
    <source>
        <dbReference type="Pfam" id="PF13473"/>
    </source>
</evidence>
<feature type="transmembrane region" description="Helical" evidence="13">
    <location>
        <begin position="16"/>
        <end position="37"/>
    </location>
</feature>